<proteinExistence type="predicted"/>
<accession>A0ABS5SH56</accession>
<protein>
    <recommendedName>
        <fullName evidence="3">Secreted protein</fullName>
    </recommendedName>
</protein>
<keyword evidence="2" id="KW-1185">Reference proteome</keyword>
<dbReference type="RefSeq" id="WP_214176699.1">
    <property type="nucleotide sequence ID" value="NZ_JAHCVK010000015.1"/>
</dbReference>
<name>A0ABS5SH56_9BACT</name>
<dbReference type="Proteomes" id="UP000756860">
    <property type="component" value="Unassembled WGS sequence"/>
</dbReference>
<evidence type="ECO:0000313" key="1">
    <source>
        <dbReference type="EMBL" id="MBT0654690.1"/>
    </source>
</evidence>
<evidence type="ECO:0000313" key="2">
    <source>
        <dbReference type="Proteomes" id="UP000756860"/>
    </source>
</evidence>
<sequence>MAHTLLHKFVTLLLLAVVITASVMGLCRETHAVEQCWDGHGGQETVACQLVGEGDHCPSCPAGEHAGHNDCDSSCYCSCHLPLTSHFGFSVHTPHVSTLVPIDSFFRFPEVYLPKFVPPQIHA</sequence>
<reference evidence="1 2" key="1">
    <citation type="submission" date="2021-05" db="EMBL/GenBank/DDBJ databases">
        <title>The draft genome of Geobacter luticola JCM 17780.</title>
        <authorList>
            <person name="Xu Z."/>
            <person name="Masuda Y."/>
            <person name="Itoh H."/>
            <person name="Senoo K."/>
        </authorList>
    </citation>
    <scope>NUCLEOTIDE SEQUENCE [LARGE SCALE GENOMIC DNA]</scope>
    <source>
        <strain evidence="1 2">JCM 17780</strain>
    </source>
</reference>
<organism evidence="1 2">
    <name type="scientific">Geomobilimonas luticola</name>
    <dbReference type="NCBI Taxonomy" id="1114878"/>
    <lineage>
        <taxon>Bacteria</taxon>
        <taxon>Pseudomonadati</taxon>
        <taxon>Thermodesulfobacteriota</taxon>
        <taxon>Desulfuromonadia</taxon>
        <taxon>Geobacterales</taxon>
        <taxon>Geobacteraceae</taxon>
        <taxon>Geomobilimonas</taxon>
    </lineage>
</organism>
<comment type="caution">
    <text evidence="1">The sequence shown here is derived from an EMBL/GenBank/DDBJ whole genome shotgun (WGS) entry which is preliminary data.</text>
</comment>
<dbReference type="EMBL" id="JAHCVK010000015">
    <property type="protein sequence ID" value="MBT0654690.1"/>
    <property type="molecule type" value="Genomic_DNA"/>
</dbReference>
<gene>
    <name evidence="1" type="ORF">KI810_16680</name>
</gene>
<evidence type="ECO:0008006" key="3">
    <source>
        <dbReference type="Google" id="ProtNLM"/>
    </source>
</evidence>